<feature type="disulfide bond" evidence="12">
    <location>
        <begin position="450"/>
        <end position="459"/>
    </location>
</feature>
<feature type="domain" description="EMI" evidence="16">
    <location>
        <begin position="50"/>
        <end position="128"/>
    </location>
</feature>
<feature type="domain" description="EGF-like" evidence="15">
    <location>
        <begin position="837"/>
        <end position="872"/>
    </location>
</feature>
<keyword evidence="6" id="KW-0677">Repeat</keyword>
<feature type="disulfide bond" evidence="12">
    <location>
        <begin position="318"/>
        <end position="327"/>
    </location>
</feature>
<dbReference type="PROSITE" id="PS51041">
    <property type="entry name" value="EMI"/>
    <property type="match status" value="1"/>
</dbReference>
<dbReference type="PANTHER" id="PTHR24052:SF12">
    <property type="entry name" value="PLATELET ENDOTHELIAL AGGREGATION RECEPTOR 1"/>
    <property type="match status" value="1"/>
</dbReference>
<feature type="domain" description="EGF-like" evidence="15">
    <location>
        <begin position="250"/>
        <end position="285"/>
    </location>
</feature>
<evidence type="ECO:0000256" key="13">
    <source>
        <dbReference type="SAM" id="MobiDB-lite"/>
    </source>
</evidence>
<evidence type="ECO:0000256" key="2">
    <source>
        <dbReference type="ARBA" id="ARBA00022475"/>
    </source>
</evidence>
<proteinExistence type="inferred from homology"/>
<evidence type="ECO:0000256" key="3">
    <source>
        <dbReference type="ARBA" id="ARBA00022536"/>
    </source>
</evidence>
<dbReference type="FunFam" id="2.170.300.10:FF:000041">
    <property type="entry name" value="Tyrosine protein kinase receptor tie-1, putative"/>
    <property type="match status" value="1"/>
</dbReference>
<feature type="domain" description="EGF-like" evidence="15">
    <location>
        <begin position="293"/>
        <end position="328"/>
    </location>
</feature>
<dbReference type="Gene3D" id="2.10.25.10">
    <property type="entry name" value="Laminin"/>
    <property type="match status" value="1"/>
</dbReference>
<evidence type="ECO:0000256" key="5">
    <source>
        <dbReference type="ARBA" id="ARBA00022729"/>
    </source>
</evidence>
<dbReference type="Pfam" id="PF23301">
    <property type="entry name" value="EGF_PEAR1L"/>
    <property type="match status" value="1"/>
</dbReference>
<evidence type="ECO:0000256" key="7">
    <source>
        <dbReference type="ARBA" id="ARBA00022989"/>
    </source>
</evidence>
<feature type="compositionally biased region" description="Polar residues" evidence="13">
    <location>
        <begin position="1224"/>
        <end position="1240"/>
    </location>
</feature>
<evidence type="ECO:0000256" key="9">
    <source>
        <dbReference type="ARBA" id="ARBA00023157"/>
    </source>
</evidence>
<dbReference type="FunFam" id="2.170.300.10:FF:000025">
    <property type="entry name" value="Platelet endothelial aggregation receptor 1"/>
    <property type="match status" value="1"/>
</dbReference>
<keyword evidence="7 14" id="KW-1133">Transmembrane helix</keyword>
<dbReference type="PANTHER" id="PTHR24052">
    <property type="entry name" value="DELTA-RELATED"/>
    <property type="match status" value="1"/>
</dbReference>
<keyword evidence="2" id="KW-1003">Cell membrane</keyword>
<dbReference type="InterPro" id="IPR011489">
    <property type="entry name" value="EMI_domain"/>
</dbReference>
<dbReference type="InterPro" id="IPR057138">
    <property type="entry name" value="EGF_PEAR1L-like"/>
</dbReference>
<evidence type="ECO:0000256" key="1">
    <source>
        <dbReference type="ARBA" id="ARBA00004162"/>
    </source>
</evidence>
<feature type="compositionally biased region" description="Polar residues" evidence="13">
    <location>
        <begin position="973"/>
        <end position="982"/>
    </location>
</feature>
<dbReference type="PROSITE" id="PS00022">
    <property type="entry name" value="EGF_1"/>
    <property type="match status" value="8"/>
</dbReference>
<feature type="region of interest" description="Disordered" evidence="13">
    <location>
        <begin position="959"/>
        <end position="982"/>
    </location>
</feature>
<comment type="similarity">
    <text evidence="11">Belongs to the MEGF family.</text>
</comment>
<evidence type="ECO:0000313" key="17">
    <source>
        <dbReference type="EMBL" id="TKC35033.1"/>
    </source>
</evidence>
<keyword evidence="5" id="KW-0732">Signal</keyword>
<comment type="caution">
    <text evidence="12">Lacks conserved residue(s) required for the propagation of feature annotation.</text>
</comment>
<feature type="non-terminal residue" evidence="17">
    <location>
        <position position="1"/>
    </location>
</feature>
<dbReference type="FunFam" id="2.170.300.10:FF:000019">
    <property type="entry name" value="Platelet endothelial aggregation receptor 1"/>
    <property type="match status" value="1"/>
</dbReference>
<feature type="region of interest" description="Disordered" evidence="13">
    <location>
        <begin position="1090"/>
        <end position="1150"/>
    </location>
</feature>
<evidence type="ECO:0000256" key="11">
    <source>
        <dbReference type="ARBA" id="ARBA00038377"/>
    </source>
</evidence>
<keyword evidence="8 14" id="KW-0472">Membrane</keyword>
<evidence type="ECO:0000259" key="15">
    <source>
        <dbReference type="PROSITE" id="PS50026"/>
    </source>
</evidence>
<feature type="compositionally biased region" description="Basic and acidic residues" evidence="13">
    <location>
        <begin position="1209"/>
        <end position="1223"/>
    </location>
</feature>
<protein>
    <recommendedName>
        <fullName evidence="19">Platelet endothelial aggregation receptor 1</fullName>
    </recommendedName>
</protein>
<organism evidence="17 18">
    <name type="scientific">Monodon monoceros</name>
    <name type="common">Narwhal</name>
    <name type="synonym">Ceratodon monodon</name>
    <dbReference type="NCBI Taxonomy" id="40151"/>
    <lineage>
        <taxon>Eukaryota</taxon>
        <taxon>Metazoa</taxon>
        <taxon>Chordata</taxon>
        <taxon>Craniata</taxon>
        <taxon>Vertebrata</taxon>
        <taxon>Euteleostomi</taxon>
        <taxon>Mammalia</taxon>
        <taxon>Eutheria</taxon>
        <taxon>Laurasiatheria</taxon>
        <taxon>Artiodactyla</taxon>
        <taxon>Whippomorpha</taxon>
        <taxon>Cetacea</taxon>
        <taxon>Odontoceti</taxon>
        <taxon>Monodontidae</taxon>
        <taxon>Monodon</taxon>
    </lineage>
</organism>
<dbReference type="PRINTS" id="PR00011">
    <property type="entry name" value="EGFLAMININ"/>
</dbReference>
<keyword evidence="9 12" id="KW-1015">Disulfide bond</keyword>
<name>A0A4U1EGB4_MONMO</name>
<dbReference type="InterPro" id="IPR002049">
    <property type="entry name" value="LE_dom"/>
</dbReference>
<dbReference type="Gene3D" id="2.170.300.10">
    <property type="entry name" value="Tie2 ligand-binding domain superfamily"/>
    <property type="match status" value="4"/>
</dbReference>
<dbReference type="EMBL" id="RWIC01001640">
    <property type="protein sequence ID" value="TKC35033.1"/>
    <property type="molecule type" value="Genomic_DNA"/>
</dbReference>
<comment type="subcellular location">
    <subcellularLocation>
        <location evidence="1">Cell membrane</location>
        <topology evidence="1">Single-pass membrane protein</topology>
    </subcellularLocation>
</comment>
<keyword evidence="10" id="KW-0325">Glycoprotein</keyword>
<dbReference type="PROSITE" id="PS01186">
    <property type="entry name" value="EGF_2"/>
    <property type="match status" value="1"/>
</dbReference>
<keyword evidence="4 14" id="KW-0812">Transmembrane</keyword>
<evidence type="ECO:0000256" key="10">
    <source>
        <dbReference type="ARBA" id="ARBA00023180"/>
    </source>
</evidence>
<dbReference type="InterPro" id="IPR000742">
    <property type="entry name" value="EGF"/>
</dbReference>
<dbReference type="Proteomes" id="UP000308365">
    <property type="component" value="Unassembled WGS sequence"/>
</dbReference>
<evidence type="ECO:0000256" key="12">
    <source>
        <dbReference type="PROSITE-ProRule" id="PRU00076"/>
    </source>
</evidence>
<sequence>RLGPPGLWLQCPSPAPHLALSQASAMSPPLRALFLLALGLGLAGTLNPKDPNTCSFWESFTTTTKESHSRPFSLLPSEPCDRPWESPHTCPRPTVVYRTVYRQVVKTEHRMRLQCCRGFYESSGACVPLCARECVHGRCVAPNQCQCVQDWRGDDCSSACALGVWGPQCDKPCNCGNSSSCDPKSGACSCPSGLQPPHCFRPCSPGRYGPACQFSCQCHGAPCDPQTGACLCPPERTGPSCEVFCSQDSVGGFCPSTPPCQNGGVFQASRGSCSCPPGWMGTICSLPCPEGSYGPNCSQECRCHNGGLCDRFTGQCRCAPGYTGDRCREECPVGRFGQDCAETCDCATGARCFPANGACLCEHGFTGDRCAERLCPDGLYGLSCQMPCTCDPEHSLNCHPMSGECSCLPGWAGLHCNESCPQDTHGPGCQEHCLCLHGGVCQPDSGLCRCAPGYTGPHCASLCPPDTYGVNCSARCSCENAIACSPIDGTCVCKEAHSAEPGRANAQCVLAQEGSQVPMPTCKSPLPGWQHGNCSVPCPPGTWGFGCNASCQCAHEAACSPQTGACTCTPGWHGTHCQLPCLVSAQQSACLGEGRAQHPPTDWPILPSTPSPRRGCLVKAVPAAVTVTILMAVTLFTDTASAKLAGQVSVLGVQAPGLLWSWGVHPTGHVFRRNPMEGGPQASLILPLSQVPAATCPALRASGEPTVATPAPARMGAPASLRMAIVCVHLDSEAPPARDVRLPPLPLPANSNVQCSVRCLKLPLYPSWSLVLTPVFGPVAAVGRREGETCQPGRYGKRCVPCKCANHSSCHPSNGTCYCMAGWTGPDCSQPCPLGHWGANCAQLCQCRHGGTCHPQHGSCFCPPGRTGHLCLEGTSRRGTPCPCLQVSPSLRRGLLFPGPSDPRPPPRLSKQAALQGCSVPIVPSHASAVLERGATQRLGPVCVPQGTVVPPAGLVSSHLAPSLPTPRPALSPGNQDTGSQEPFTMMPTSPVAYNSLGAVIGSAVLGSLVVALVALFIGYRHWQKGKVHHHLAVAYSSGRLDGSEYVMPDVPPSYSHYYSNPSYHTLSQCSPNPPPPNKVPGSQLFASLQAPERPGGAHGHDNNHATLPADWKHRRQPPPGPLDRGNSHLDRSYSCSYSNRNGPGPFYSKGPISEEGLGASVASLSSENPYATIRDLPSLLGSPRESSYMEMKGPPSGSPPRQPPQLRDSQRRQHPQPERDSGTYEQPSPLTHDQDSVGSQLPLPPGLPPGHYDSPKNSHIPGHYDLPPVRHPPSPPLRRQDR</sequence>
<evidence type="ECO:0000256" key="6">
    <source>
        <dbReference type="ARBA" id="ARBA00022737"/>
    </source>
</evidence>
<reference evidence="18" key="1">
    <citation type="journal article" date="2019" name="IScience">
        <title>Narwhal Genome Reveals Long-Term Low Genetic Diversity despite Current Large Abundance Size.</title>
        <authorList>
            <person name="Westbury M.V."/>
            <person name="Petersen B."/>
            <person name="Garde E."/>
            <person name="Heide-Jorgensen M.P."/>
            <person name="Lorenzen E.D."/>
        </authorList>
    </citation>
    <scope>NUCLEOTIDE SEQUENCE [LARGE SCALE GENOMIC DNA]</scope>
</reference>
<dbReference type="FunFam" id="2.170.300.10:FF:000021">
    <property type="entry name" value="Platelet endothelial aggregation receptor 1"/>
    <property type="match status" value="1"/>
</dbReference>
<evidence type="ECO:0000256" key="4">
    <source>
        <dbReference type="ARBA" id="ARBA00022692"/>
    </source>
</evidence>
<feature type="transmembrane region" description="Helical" evidence="14">
    <location>
        <begin position="997"/>
        <end position="1020"/>
    </location>
</feature>
<comment type="caution">
    <text evidence="17">The sequence shown here is derived from an EMBL/GenBank/DDBJ whole genome shotgun (WGS) entry which is preliminary data.</text>
</comment>
<evidence type="ECO:0000256" key="8">
    <source>
        <dbReference type="ARBA" id="ARBA00023136"/>
    </source>
</evidence>
<keyword evidence="3 12" id="KW-0245">EGF-like domain</keyword>
<dbReference type="SMART" id="SM00181">
    <property type="entry name" value="EGF"/>
    <property type="match status" value="11"/>
</dbReference>
<dbReference type="PROSITE" id="PS50026">
    <property type="entry name" value="EGF_3"/>
    <property type="match status" value="5"/>
</dbReference>
<evidence type="ECO:0000256" key="14">
    <source>
        <dbReference type="SAM" id="Phobius"/>
    </source>
</evidence>
<gene>
    <name evidence="17" type="ORF">EI555_011354</name>
</gene>
<feature type="disulfide bond" evidence="12">
    <location>
        <begin position="819"/>
        <end position="828"/>
    </location>
</feature>
<accession>A0A4U1EGB4</accession>
<dbReference type="CDD" id="cd00055">
    <property type="entry name" value="EGF_Lam"/>
    <property type="match status" value="2"/>
</dbReference>
<feature type="domain" description="EGF-like" evidence="15">
    <location>
        <begin position="425"/>
        <end position="460"/>
    </location>
</feature>
<feature type="region of interest" description="Disordered" evidence="13">
    <location>
        <begin position="1175"/>
        <end position="1283"/>
    </location>
</feature>
<feature type="domain" description="EGF-like" evidence="15">
    <location>
        <begin position="795"/>
        <end position="829"/>
    </location>
</feature>
<evidence type="ECO:0000313" key="18">
    <source>
        <dbReference type="Proteomes" id="UP000308365"/>
    </source>
</evidence>
<dbReference type="SMART" id="SM00180">
    <property type="entry name" value="EGF_Lam"/>
    <property type="match status" value="8"/>
</dbReference>
<feature type="disulfide bond" evidence="12">
    <location>
        <begin position="275"/>
        <end position="284"/>
    </location>
</feature>
<evidence type="ECO:0008006" key="19">
    <source>
        <dbReference type="Google" id="ProtNLM"/>
    </source>
</evidence>
<dbReference type="InterPro" id="IPR052485">
    <property type="entry name" value="MEGF_diff_regulators"/>
</dbReference>
<dbReference type="Pfam" id="PF00053">
    <property type="entry name" value="EGF_laminin"/>
    <property type="match status" value="3"/>
</dbReference>
<feature type="disulfide bond" evidence="12">
    <location>
        <begin position="862"/>
        <end position="871"/>
    </location>
</feature>
<evidence type="ECO:0000259" key="16">
    <source>
        <dbReference type="PROSITE" id="PS51041"/>
    </source>
</evidence>
<dbReference type="GO" id="GO:0005886">
    <property type="term" value="C:plasma membrane"/>
    <property type="evidence" value="ECO:0007669"/>
    <property type="project" value="UniProtKB-SubCell"/>
</dbReference>